<reference evidence="2" key="1">
    <citation type="submission" date="2022-03" db="EMBL/GenBank/DDBJ databases">
        <title>Draft genome sequence of Aduncisulcus paluster, a free-living microaerophilic Fornicata.</title>
        <authorList>
            <person name="Yuyama I."/>
            <person name="Kume K."/>
            <person name="Tamura T."/>
            <person name="Inagaki Y."/>
            <person name="Hashimoto T."/>
        </authorList>
    </citation>
    <scope>NUCLEOTIDE SEQUENCE</scope>
    <source>
        <strain evidence="2">NY0171</strain>
    </source>
</reference>
<evidence type="ECO:0000313" key="2">
    <source>
        <dbReference type="EMBL" id="GKT16781.1"/>
    </source>
</evidence>
<keyword evidence="3" id="KW-1185">Reference proteome</keyword>
<gene>
    <name evidence="2" type="ORF">ADUPG1_010981</name>
</gene>
<dbReference type="EMBL" id="BQXS01011790">
    <property type="protein sequence ID" value="GKT16781.1"/>
    <property type="molecule type" value="Genomic_DNA"/>
</dbReference>
<protein>
    <submittedName>
        <fullName evidence="2">Uncharacterized protein</fullName>
    </submittedName>
</protein>
<keyword evidence="1" id="KW-1133">Transmembrane helix</keyword>
<accession>A0ABQ5JTX0</accession>
<dbReference type="Proteomes" id="UP001057375">
    <property type="component" value="Unassembled WGS sequence"/>
</dbReference>
<proteinExistence type="predicted"/>
<comment type="caution">
    <text evidence="2">The sequence shown here is derived from an EMBL/GenBank/DDBJ whole genome shotgun (WGS) entry which is preliminary data.</text>
</comment>
<feature type="transmembrane region" description="Helical" evidence="1">
    <location>
        <begin position="462"/>
        <end position="485"/>
    </location>
</feature>
<keyword evidence="1" id="KW-0472">Membrane</keyword>
<keyword evidence="1" id="KW-0812">Transmembrane</keyword>
<name>A0ABQ5JTX0_9EUKA</name>
<evidence type="ECO:0000313" key="3">
    <source>
        <dbReference type="Proteomes" id="UP001057375"/>
    </source>
</evidence>
<evidence type="ECO:0000256" key="1">
    <source>
        <dbReference type="SAM" id="Phobius"/>
    </source>
</evidence>
<sequence>YIDNTNNAVIIDIGDTVSTAITIYITVELFTSSGSIGANVGGAHASIAWHVITTLDTDTKQTFTMSANSQKFYQWTTPVENVGQWLNIVVAPEFGTGDEPDEEFYSKYLDIYAVRNSIGPAPVGNGTPSNEGTNIILPGPNNYSLRSLDGGVQVLSFSASDTKGTQVYVALYASPELTDDHSFSIQYVTDMDQDLTPVSFNNVRTSASISSKSYEHFYHRVEAAPEFIVISPCVGRPAVDMSKCDPLVGPNEGTTKSASWGDEFSFNIGNDYEKDSNVFLTLWELGGSAQIDDYTFSAEIYAFTSEIRPYPEMGGTWKVDKITNKYLRVKFPPALNAISGSYDNIEYTVYAVDYFDMDSANPYTAPVVNTVCGMTSGGGTPLYEDSDTHSKWKSYSLSDLDDEGLLTLKIPFYNSTLKRNVVDPNKSYYMNVVARDTSTMFARAYGALRVDVESVSNHRAGLIWGIIIGILIGGLLIAGLIYLLVKYYKQKTSMNLGDDLIGTNAERSPVGTGSGYTALEGDTDF</sequence>
<feature type="non-terminal residue" evidence="2">
    <location>
        <position position="1"/>
    </location>
</feature>
<organism evidence="2 3">
    <name type="scientific">Aduncisulcus paluster</name>
    <dbReference type="NCBI Taxonomy" id="2918883"/>
    <lineage>
        <taxon>Eukaryota</taxon>
        <taxon>Metamonada</taxon>
        <taxon>Carpediemonas-like organisms</taxon>
        <taxon>Aduncisulcus</taxon>
    </lineage>
</organism>